<feature type="domain" description="ScoMcrA-like N-terminal head" evidence="2">
    <location>
        <begin position="11"/>
        <end position="94"/>
    </location>
</feature>
<sequence>MPQLSLLKSPAAVQAALDEFSQLGRTAFLQRYGYGKSRDYLVRNPRSGEHCDSKAIAGVAFGKQFPNQGPLKAEDFSGGEATVVPLLQSLGYEVIRIGEDWSEHEVHSTVTDYFEMLRLEADGLAYKKTDHNEALRKQLNGRSKASVELKHQNISAVLAGLGLPFIAGYKPRGNSQLLLRKSVQDYITHHHALVGKIVDALEEVKTPAQKTYSAVLVESPRKEERQPLVIPGQSRQRLPRKLDYAARDEANRKLGRTGEQWVIGYEQHRLIEAGYPELFQRLEWIADTQGDGAGYDILSFENEEKHRFIEVKATNGGIANSFVISHNELEFSREMEEQFCLYRVFQLGSDPRLFILRGDLSEQLYLRPMDFRASFRELRS</sequence>
<protein>
    <submittedName>
        <fullName evidence="3">DUF3883 domain-containing protein</fullName>
    </submittedName>
</protein>
<evidence type="ECO:0000259" key="2">
    <source>
        <dbReference type="Pfam" id="PF26345"/>
    </source>
</evidence>
<dbReference type="EMBL" id="CP158373">
    <property type="protein sequence ID" value="XBY67289.1"/>
    <property type="molecule type" value="Genomic_DNA"/>
</dbReference>
<evidence type="ECO:0000259" key="1">
    <source>
        <dbReference type="Pfam" id="PF13020"/>
    </source>
</evidence>
<evidence type="ECO:0000313" key="3">
    <source>
        <dbReference type="EMBL" id="XBY67289.1"/>
    </source>
</evidence>
<reference evidence="3" key="1">
    <citation type="submission" date="2023-08" db="EMBL/GenBank/DDBJ databases">
        <title>Increased levels of nutrients transform a symbiont into a lethal pathobiont.</title>
        <authorList>
            <person name="Lachnit T."/>
            <person name="Ulrich L."/>
            <person name="Willmer F.M."/>
            <person name="Hasenbein T."/>
            <person name="Steiner L.X."/>
            <person name="Wolters M."/>
            <person name="Herbst E.M."/>
            <person name="Deines P."/>
        </authorList>
    </citation>
    <scope>NUCLEOTIDE SEQUENCE</scope>
    <source>
        <strain evidence="3">T3</strain>
    </source>
</reference>
<organism evidence="3">
    <name type="scientific">Pseudomonas solani</name>
    <dbReference type="NCBI Taxonomy" id="2731552"/>
    <lineage>
        <taxon>Bacteria</taxon>
        <taxon>Pseudomonadati</taxon>
        <taxon>Pseudomonadota</taxon>
        <taxon>Gammaproteobacteria</taxon>
        <taxon>Pseudomonadales</taxon>
        <taxon>Pseudomonadaceae</taxon>
        <taxon>Pseudomonas</taxon>
    </lineage>
</organism>
<dbReference type="AlphaFoldDB" id="A0AAU7YC27"/>
<accession>A0AAU7YC27</accession>
<gene>
    <name evidence="3" type="ORF">ABS648_20750</name>
</gene>
<dbReference type="Pfam" id="PF13020">
    <property type="entry name" value="NOV_C"/>
    <property type="match status" value="1"/>
</dbReference>
<name>A0AAU7YC27_9PSED</name>
<proteinExistence type="predicted"/>
<dbReference type="InterPro" id="IPR024975">
    <property type="entry name" value="NOV_C"/>
</dbReference>
<dbReference type="InterPro" id="IPR058807">
    <property type="entry name" value="ScoMcrA_N"/>
</dbReference>
<feature type="domain" description="Protein NO VEIN C-terminal" evidence="1">
    <location>
        <begin position="258"/>
        <end position="355"/>
    </location>
</feature>
<dbReference type="Pfam" id="PF26345">
    <property type="entry name" value="ScoMcrA_N"/>
    <property type="match status" value="1"/>
</dbReference>